<evidence type="ECO:0000313" key="1">
    <source>
        <dbReference type="EMBL" id="CAK9865260.1"/>
    </source>
</evidence>
<dbReference type="Proteomes" id="UP001497522">
    <property type="component" value="Chromosome 15"/>
</dbReference>
<proteinExistence type="predicted"/>
<gene>
    <name evidence="1" type="ORF">CSSPJE1EN2_LOCUS8255</name>
</gene>
<reference evidence="1" key="1">
    <citation type="submission" date="2024-03" db="EMBL/GenBank/DDBJ databases">
        <authorList>
            <consortium name="ELIXIR-Norway"/>
            <consortium name="Elixir Norway"/>
        </authorList>
    </citation>
    <scope>NUCLEOTIDE SEQUENCE</scope>
</reference>
<organism evidence="1 2">
    <name type="scientific">Sphagnum jensenii</name>
    <dbReference type="NCBI Taxonomy" id="128206"/>
    <lineage>
        <taxon>Eukaryota</taxon>
        <taxon>Viridiplantae</taxon>
        <taxon>Streptophyta</taxon>
        <taxon>Embryophyta</taxon>
        <taxon>Bryophyta</taxon>
        <taxon>Sphagnophytina</taxon>
        <taxon>Sphagnopsida</taxon>
        <taxon>Sphagnales</taxon>
        <taxon>Sphagnaceae</taxon>
        <taxon>Sphagnum</taxon>
    </lineage>
</organism>
<sequence length="86" mass="9492">MALLLDGTKLPLDESRMDIRQKFDGKSNENQMNVDCDVNKTSTAPTSGAMFDNMAAGNYGRHNDGRCQHNEHHTAAHDVIAYSVVL</sequence>
<protein>
    <submittedName>
        <fullName evidence="1">Uncharacterized protein</fullName>
    </submittedName>
</protein>
<keyword evidence="2" id="KW-1185">Reference proteome</keyword>
<name>A0ABP1ASF5_9BRYO</name>
<accession>A0ABP1ASF5</accession>
<evidence type="ECO:0000313" key="2">
    <source>
        <dbReference type="Proteomes" id="UP001497522"/>
    </source>
</evidence>
<dbReference type="EMBL" id="OZ023716">
    <property type="protein sequence ID" value="CAK9865260.1"/>
    <property type="molecule type" value="Genomic_DNA"/>
</dbReference>